<keyword evidence="5" id="KW-0539">Nucleus</keyword>
<sequence>IIWKRRGDSIPLSVEYDLERGAYLIIASTGFVVTGKPKVEYVPSEGEIAPIPRAGEKLDGETTSITPPPPKPLPYSWTQTNDSVTVAFPVPSSTAASAIRVNISPKYLSLLVSAPDHPNFPIPRYLSKEWWGPVDASSSFWTWDKEGDRQKGETGPHTVGLLTLHLEKKDEGTRWPHVFHSVGTGSTAPEDVEVSETIDPSEMWHIRESLEKYTAALSEGRDVSGLGLGTGVPSLGQGEYDEDVDTNAGNPICLTWVSADGQTATWDETAAWPSNATLLSRSLPVVETGISSLVIKNDIDGLLYEPPALNSDATHPGCRPWRHVSTFSALAFVLASKQDLRYVFHVADRVVLAFEGGTRVADVGENVFIYRAPTPRAARTAEQAVIRMGGSNVGGLIGVSGLEKPDGSMMVLCLCEKQLVILPNIA</sequence>
<evidence type="ECO:0000313" key="8">
    <source>
        <dbReference type="Proteomes" id="UP000054248"/>
    </source>
</evidence>
<dbReference type="STRING" id="1051891.A0A0C3QGX4"/>
<dbReference type="PANTHER" id="PTHR21664:SF1">
    <property type="entry name" value="NUDC DOMAIN-CONTAINING PROTEIN 1"/>
    <property type="match status" value="1"/>
</dbReference>
<dbReference type="Gene3D" id="2.60.40.790">
    <property type="match status" value="1"/>
</dbReference>
<dbReference type="EMBL" id="KN823037">
    <property type="protein sequence ID" value="KIO25686.1"/>
    <property type="molecule type" value="Genomic_DNA"/>
</dbReference>
<evidence type="ECO:0000256" key="3">
    <source>
        <dbReference type="ARBA" id="ARBA00018915"/>
    </source>
</evidence>
<feature type="non-terminal residue" evidence="7">
    <location>
        <position position="1"/>
    </location>
</feature>
<name>A0A0C3QGX4_9AGAM</name>
<dbReference type="InterPro" id="IPR037895">
    <property type="entry name" value="NUDCD1"/>
</dbReference>
<dbReference type="HOGENOM" id="CLU_021382_0_0_1"/>
<evidence type="ECO:0000313" key="7">
    <source>
        <dbReference type="EMBL" id="KIO25686.1"/>
    </source>
</evidence>
<evidence type="ECO:0000256" key="5">
    <source>
        <dbReference type="ARBA" id="ARBA00023242"/>
    </source>
</evidence>
<evidence type="ECO:0000256" key="1">
    <source>
        <dbReference type="ARBA" id="ARBA00004123"/>
    </source>
</evidence>
<protein>
    <recommendedName>
        <fullName evidence="3">NudC domain-containing protein 1</fullName>
    </recommendedName>
</protein>
<comment type="subcellular location">
    <subcellularLocation>
        <location evidence="2">Cytoplasm</location>
    </subcellularLocation>
    <subcellularLocation>
        <location evidence="1">Nucleus</location>
    </subcellularLocation>
</comment>
<organism evidence="7 8">
    <name type="scientific">Tulasnella calospora MUT 4182</name>
    <dbReference type="NCBI Taxonomy" id="1051891"/>
    <lineage>
        <taxon>Eukaryota</taxon>
        <taxon>Fungi</taxon>
        <taxon>Dikarya</taxon>
        <taxon>Basidiomycota</taxon>
        <taxon>Agaricomycotina</taxon>
        <taxon>Agaricomycetes</taxon>
        <taxon>Cantharellales</taxon>
        <taxon>Tulasnellaceae</taxon>
        <taxon>Tulasnella</taxon>
    </lineage>
</organism>
<keyword evidence="4" id="KW-0963">Cytoplasm</keyword>
<feature type="domain" description="CS" evidence="6">
    <location>
        <begin position="70"/>
        <end position="179"/>
    </location>
</feature>
<accession>A0A0C3QGX4</accession>
<dbReference type="GO" id="GO:0005634">
    <property type="term" value="C:nucleus"/>
    <property type="evidence" value="ECO:0007669"/>
    <property type="project" value="UniProtKB-SubCell"/>
</dbReference>
<dbReference type="InterPro" id="IPR008978">
    <property type="entry name" value="HSP20-like_chaperone"/>
</dbReference>
<dbReference type="InterPro" id="IPR007052">
    <property type="entry name" value="CS_dom"/>
</dbReference>
<evidence type="ECO:0000256" key="2">
    <source>
        <dbReference type="ARBA" id="ARBA00004496"/>
    </source>
</evidence>
<dbReference type="OrthoDB" id="3176176at2759"/>
<dbReference type="PANTHER" id="PTHR21664">
    <property type="entry name" value="CHRONIC MYELOGENOUS LEUKEMIA TUMOR ANTIGEN 66"/>
    <property type="match status" value="1"/>
</dbReference>
<reference evidence="7 8" key="1">
    <citation type="submission" date="2014-04" db="EMBL/GenBank/DDBJ databases">
        <authorList>
            <consortium name="DOE Joint Genome Institute"/>
            <person name="Kuo A."/>
            <person name="Girlanda M."/>
            <person name="Perotto S."/>
            <person name="Kohler A."/>
            <person name="Nagy L.G."/>
            <person name="Floudas D."/>
            <person name="Copeland A."/>
            <person name="Barry K.W."/>
            <person name="Cichocki N."/>
            <person name="Veneault-Fourrey C."/>
            <person name="LaButti K."/>
            <person name="Lindquist E.A."/>
            <person name="Lipzen A."/>
            <person name="Lundell T."/>
            <person name="Morin E."/>
            <person name="Murat C."/>
            <person name="Sun H."/>
            <person name="Tunlid A."/>
            <person name="Henrissat B."/>
            <person name="Grigoriev I.V."/>
            <person name="Hibbett D.S."/>
            <person name="Martin F."/>
            <person name="Nordberg H.P."/>
            <person name="Cantor M.N."/>
            <person name="Hua S.X."/>
        </authorList>
    </citation>
    <scope>NUCLEOTIDE SEQUENCE [LARGE SCALE GENOMIC DNA]</scope>
    <source>
        <strain evidence="7 8">MUT 4182</strain>
    </source>
</reference>
<dbReference type="AlphaFoldDB" id="A0A0C3QGX4"/>
<evidence type="ECO:0000259" key="6">
    <source>
        <dbReference type="PROSITE" id="PS51203"/>
    </source>
</evidence>
<dbReference type="GO" id="GO:0005737">
    <property type="term" value="C:cytoplasm"/>
    <property type="evidence" value="ECO:0007669"/>
    <property type="project" value="UniProtKB-SubCell"/>
</dbReference>
<keyword evidence="8" id="KW-1185">Reference proteome</keyword>
<proteinExistence type="predicted"/>
<evidence type="ECO:0000256" key="4">
    <source>
        <dbReference type="ARBA" id="ARBA00022490"/>
    </source>
</evidence>
<reference evidence="8" key="2">
    <citation type="submission" date="2015-01" db="EMBL/GenBank/DDBJ databases">
        <title>Evolutionary Origins and Diversification of the Mycorrhizal Mutualists.</title>
        <authorList>
            <consortium name="DOE Joint Genome Institute"/>
            <consortium name="Mycorrhizal Genomics Consortium"/>
            <person name="Kohler A."/>
            <person name="Kuo A."/>
            <person name="Nagy L.G."/>
            <person name="Floudas D."/>
            <person name="Copeland A."/>
            <person name="Barry K.W."/>
            <person name="Cichocki N."/>
            <person name="Veneault-Fourrey C."/>
            <person name="LaButti K."/>
            <person name="Lindquist E.A."/>
            <person name="Lipzen A."/>
            <person name="Lundell T."/>
            <person name="Morin E."/>
            <person name="Murat C."/>
            <person name="Riley R."/>
            <person name="Ohm R."/>
            <person name="Sun H."/>
            <person name="Tunlid A."/>
            <person name="Henrissat B."/>
            <person name="Grigoriev I.V."/>
            <person name="Hibbett D.S."/>
            <person name="Martin F."/>
        </authorList>
    </citation>
    <scope>NUCLEOTIDE SEQUENCE [LARGE SCALE GENOMIC DNA]</scope>
    <source>
        <strain evidence="8">MUT 4182</strain>
    </source>
</reference>
<dbReference type="PROSITE" id="PS51203">
    <property type="entry name" value="CS"/>
    <property type="match status" value="1"/>
</dbReference>
<gene>
    <name evidence="7" type="ORF">M407DRAFT_75391</name>
</gene>
<dbReference type="Pfam" id="PF04969">
    <property type="entry name" value="CS"/>
    <property type="match status" value="1"/>
</dbReference>
<dbReference type="SUPFAM" id="SSF49764">
    <property type="entry name" value="HSP20-like chaperones"/>
    <property type="match status" value="1"/>
</dbReference>
<dbReference type="Proteomes" id="UP000054248">
    <property type="component" value="Unassembled WGS sequence"/>
</dbReference>
<dbReference type="CDD" id="cd06467">
    <property type="entry name" value="p23_NUDC_like"/>
    <property type="match status" value="1"/>
</dbReference>